<reference evidence="3" key="1">
    <citation type="submission" date="2018-06" db="EMBL/GenBank/DDBJ databases">
        <authorList>
            <person name="Zhirakovskaya E."/>
        </authorList>
    </citation>
    <scope>NUCLEOTIDE SEQUENCE</scope>
</reference>
<name>A0A3B0WWE2_9ZZZZ</name>
<dbReference type="PANTHER" id="PTHR13774:SF17">
    <property type="entry name" value="PHENAZINE BIOSYNTHESIS-LIKE DOMAIN-CONTAINING PROTEIN"/>
    <property type="match status" value="1"/>
</dbReference>
<gene>
    <name evidence="3" type="ORF">MNBD_GAMMA08-2735</name>
</gene>
<protein>
    <submittedName>
        <fullName evidence="3">Phenazine biosynthesis protein PhzF like</fullName>
    </submittedName>
</protein>
<dbReference type="SUPFAM" id="SSF54506">
    <property type="entry name" value="Diaminopimelate epimerase-like"/>
    <property type="match status" value="1"/>
</dbReference>
<keyword evidence="2" id="KW-0413">Isomerase</keyword>
<dbReference type="PIRSF" id="PIRSF016184">
    <property type="entry name" value="PhzC_PhzF"/>
    <property type="match status" value="1"/>
</dbReference>
<evidence type="ECO:0000313" key="3">
    <source>
        <dbReference type="EMBL" id="VAW59801.1"/>
    </source>
</evidence>
<evidence type="ECO:0000256" key="2">
    <source>
        <dbReference type="ARBA" id="ARBA00023235"/>
    </source>
</evidence>
<dbReference type="Pfam" id="PF02567">
    <property type="entry name" value="PhzC-PhzF"/>
    <property type="match status" value="1"/>
</dbReference>
<evidence type="ECO:0000256" key="1">
    <source>
        <dbReference type="ARBA" id="ARBA00008270"/>
    </source>
</evidence>
<dbReference type="InterPro" id="IPR003719">
    <property type="entry name" value="Phenazine_PhzF-like"/>
</dbReference>
<comment type="similarity">
    <text evidence="1">Belongs to the PhzF family.</text>
</comment>
<dbReference type="Gene3D" id="3.10.310.10">
    <property type="entry name" value="Diaminopimelate Epimerase, Chain A, domain 1"/>
    <property type="match status" value="2"/>
</dbReference>
<dbReference type="NCBIfam" id="TIGR00654">
    <property type="entry name" value="PhzF_family"/>
    <property type="match status" value="1"/>
</dbReference>
<dbReference type="GO" id="GO:0005737">
    <property type="term" value="C:cytoplasm"/>
    <property type="evidence" value="ECO:0007669"/>
    <property type="project" value="TreeGrafter"/>
</dbReference>
<organism evidence="3">
    <name type="scientific">hydrothermal vent metagenome</name>
    <dbReference type="NCBI Taxonomy" id="652676"/>
    <lineage>
        <taxon>unclassified sequences</taxon>
        <taxon>metagenomes</taxon>
        <taxon>ecological metagenomes</taxon>
    </lineage>
</organism>
<dbReference type="EMBL" id="UOFH01000107">
    <property type="protein sequence ID" value="VAW59801.1"/>
    <property type="molecule type" value="Genomic_DNA"/>
</dbReference>
<dbReference type="GO" id="GO:0016853">
    <property type="term" value="F:isomerase activity"/>
    <property type="evidence" value="ECO:0007669"/>
    <property type="project" value="UniProtKB-KW"/>
</dbReference>
<proteinExistence type="inferred from homology"/>
<dbReference type="AlphaFoldDB" id="A0A3B0WWE2"/>
<accession>A0A3B0WWE2</accession>
<dbReference type="PANTHER" id="PTHR13774">
    <property type="entry name" value="PHENAZINE BIOSYNTHESIS PROTEIN"/>
    <property type="match status" value="1"/>
</dbReference>
<sequence length="263" mass="29144">MKIKLYQIDAFADDVFSGNQAAVCPLDAWLDDELMQQIAAENNLSETAFFVATNAGYHIRWFTPTKEVKLCGHATLASAYVIFNLLQTTPKNNNESIVFDSLSGELVVTKKGDYFELDFPATPLRVCEPPADLLNAFSEKPLACLQADDYVLVFENETSIARAQPNFILLSRLNLRGVAITAPGNEYDFVSRFFAPNYGINEDPVTGSSFTQLIPYWSEKLNKKQVRAKQISKRGGVINGVNAGDRVKISGKAVKFMEGVIEI</sequence>